<dbReference type="InterPro" id="IPR047057">
    <property type="entry name" value="MerR_fam"/>
</dbReference>
<dbReference type="Proteomes" id="UP000298484">
    <property type="component" value="Unassembled WGS sequence"/>
</dbReference>
<dbReference type="PROSITE" id="PS50937">
    <property type="entry name" value="HTH_MERR_2"/>
    <property type="match status" value="1"/>
</dbReference>
<accession>A0A4Y9ADD4</accession>
<reference evidence="5 6" key="1">
    <citation type="submission" date="2019-03" db="EMBL/GenBank/DDBJ databases">
        <title>Genome sequence of Lentibacillus salicampi ATCC BAA-719.</title>
        <authorList>
            <person name="Maclea K.S."/>
            <person name="Simoes Junior M."/>
        </authorList>
    </citation>
    <scope>NUCLEOTIDE SEQUENCE [LARGE SCALE GENOMIC DNA]</scope>
    <source>
        <strain evidence="5 6">ATCC BAA-719</strain>
    </source>
</reference>
<keyword evidence="5" id="KW-0489">Methyltransferase</keyword>
<proteinExistence type="predicted"/>
<dbReference type="OrthoDB" id="465705at2"/>
<sequence>MKGERQMHIKEAAEQLNTTPRAIRFYEEKGLISPEKDDESDYRIFTDNDLLRLSTILALREIGIAIDTIKAILDNPDMSITDYLNVQRSALFEKWIEMKDMIQTIDDMITKTDENNDVSAKIFALSRHLKNMKSLRKSWEDKWNFDKQAAGYDQNIKMAGYRFNVHQDYDKALSKAAETTQLNPGEVCMDIGVGTGNLGAKFLNQGARVIGVDQSGEMLKVCHEKYPAIETRKGHFLALPLLDKEVDTIVSSYALHHIPDNEKLLALEEMSRVLKGEGQICLVDLMFRNDTHRGDMIRQFGEDGNSEAVDAIEDEFYADRSRLTEWFTANGFHVKTHAFNDILSMIYAKR</sequence>
<name>A0A4Y9ADD4_9BACI</name>
<dbReference type="InterPro" id="IPR009061">
    <property type="entry name" value="DNA-bd_dom_put_sf"/>
</dbReference>
<evidence type="ECO:0000259" key="4">
    <source>
        <dbReference type="PROSITE" id="PS50937"/>
    </source>
</evidence>
<keyword evidence="6" id="KW-1185">Reference proteome</keyword>
<dbReference type="GO" id="GO:0032259">
    <property type="term" value="P:methylation"/>
    <property type="evidence" value="ECO:0007669"/>
    <property type="project" value="UniProtKB-KW"/>
</dbReference>
<dbReference type="SMART" id="SM00422">
    <property type="entry name" value="HTH_MERR"/>
    <property type="match status" value="1"/>
</dbReference>
<dbReference type="GO" id="GO:0008168">
    <property type="term" value="F:methyltransferase activity"/>
    <property type="evidence" value="ECO:0007669"/>
    <property type="project" value="UniProtKB-KW"/>
</dbReference>
<dbReference type="AlphaFoldDB" id="A0A4Y9ADD4"/>
<keyword evidence="5" id="KW-0808">Transferase</keyword>
<protein>
    <submittedName>
        <fullName evidence="5">Methyltransferase domain-containing protein</fullName>
    </submittedName>
</protein>
<evidence type="ECO:0000256" key="2">
    <source>
        <dbReference type="ARBA" id="ARBA00023125"/>
    </source>
</evidence>
<evidence type="ECO:0000313" key="6">
    <source>
        <dbReference type="Proteomes" id="UP000298484"/>
    </source>
</evidence>
<dbReference type="Pfam" id="PF13649">
    <property type="entry name" value="Methyltransf_25"/>
    <property type="match status" value="1"/>
</dbReference>
<evidence type="ECO:0000256" key="1">
    <source>
        <dbReference type="ARBA" id="ARBA00023015"/>
    </source>
</evidence>
<dbReference type="Pfam" id="PF13411">
    <property type="entry name" value="MerR_1"/>
    <property type="match status" value="1"/>
</dbReference>
<dbReference type="SUPFAM" id="SSF46955">
    <property type="entry name" value="Putative DNA-binding domain"/>
    <property type="match status" value="1"/>
</dbReference>
<feature type="domain" description="HTH merR-type" evidence="4">
    <location>
        <begin position="6"/>
        <end position="75"/>
    </location>
</feature>
<dbReference type="InterPro" id="IPR029063">
    <property type="entry name" value="SAM-dependent_MTases_sf"/>
</dbReference>
<dbReference type="EMBL" id="SRHY01000013">
    <property type="protein sequence ID" value="TFJ92950.1"/>
    <property type="molecule type" value="Genomic_DNA"/>
</dbReference>
<dbReference type="PANTHER" id="PTHR30204">
    <property type="entry name" value="REDOX-CYCLING DRUG-SENSING TRANSCRIPTIONAL ACTIVATOR SOXR"/>
    <property type="match status" value="1"/>
</dbReference>
<comment type="caution">
    <text evidence="5">The sequence shown here is derived from an EMBL/GenBank/DDBJ whole genome shotgun (WGS) entry which is preliminary data.</text>
</comment>
<keyword evidence="2" id="KW-0238">DNA-binding</keyword>
<dbReference type="CDD" id="cd01106">
    <property type="entry name" value="HTH_TipAL-Mta"/>
    <property type="match status" value="1"/>
</dbReference>
<keyword evidence="3" id="KW-0804">Transcription</keyword>
<dbReference type="InterPro" id="IPR000551">
    <property type="entry name" value="MerR-type_HTH_dom"/>
</dbReference>
<evidence type="ECO:0000256" key="3">
    <source>
        <dbReference type="ARBA" id="ARBA00023163"/>
    </source>
</evidence>
<dbReference type="Gene3D" id="3.40.50.150">
    <property type="entry name" value="Vaccinia Virus protein VP39"/>
    <property type="match status" value="1"/>
</dbReference>
<dbReference type="GO" id="GO:0003677">
    <property type="term" value="F:DNA binding"/>
    <property type="evidence" value="ECO:0007669"/>
    <property type="project" value="UniProtKB-KW"/>
</dbReference>
<keyword evidence="1" id="KW-0805">Transcription regulation</keyword>
<organism evidence="5 6">
    <name type="scientific">Lentibacillus salicampi</name>
    <dbReference type="NCBI Taxonomy" id="175306"/>
    <lineage>
        <taxon>Bacteria</taxon>
        <taxon>Bacillati</taxon>
        <taxon>Bacillota</taxon>
        <taxon>Bacilli</taxon>
        <taxon>Bacillales</taxon>
        <taxon>Bacillaceae</taxon>
        <taxon>Lentibacillus</taxon>
    </lineage>
</organism>
<dbReference type="CDD" id="cd02440">
    <property type="entry name" value="AdoMet_MTases"/>
    <property type="match status" value="1"/>
</dbReference>
<dbReference type="GO" id="GO:0003700">
    <property type="term" value="F:DNA-binding transcription factor activity"/>
    <property type="evidence" value="ECO:0007669"/>
    <property type="project" value="InterPro"/>
</dbReference>
<evidence type="ECO:0000313" key="5">
    <source>
        <dbReference type="EMBL" id="TFJ92950.1"/>
    </source>
</evidence>
<dbReference type="Gene3D" id="1.10.1660.10">
    <property type="match status" value="1"/>
</dbReference>
<gene>
    <name evidence="5" type="ORF">E4U82_09695</name>
</gene>
<dbReference type="InterPro" id="IPR041698">
    <property type="entry name" value="Methyltransf_25"/>
</dbReference>
<dbReference type="SUPFAM" id="SSF53335">
    <property type="entry name" value="S-adenosyl-L-methionine-dependent methyltransferases"/>
    <property type="match status" value="1"/>
</dbReference>
<dbReference type="PANTHER" id="PTHR30204:SF94">
    <property type="entry name" value="HEAVY METAL-DEPENDENT TRANSCRIPTIONAL REGULATOR HI_0293-RELATED"/>
    <property type="match status" value="1"/>
</dbReference>